<dbReference type="SUPFAM" id="SSF51735">
    <property type="entry name" value="NAD(P)-binding Rossmann-fold domains"/>
    <property type="match status" value="1"/>
</dbReference>
<evidence type="ECO:0000313" key="2">
    <source>
        <dbReference type="EMBL" id="QDU95548.1"/>
    </source>
</evidence>
<keyword evidence="3" id="KW-1185">Reference proteome</keyword>
<reference evidence="2 3" key="1">
    <citation type="submission" date="2019-02" db="EMBL/GenBank/DDBJ databases">
        <title>Deep-cultivation of Planctomycetes and their phenomic and genomic characterization uncovers novel biology.</title>
        <authorList>
            <person name="Wiegand S."/>
            <person name="Jogler M."/>
            <person name="Boedeker C."/>
            <person name="Pinto D."/>
            <person name="Vollmers J."/>
            <person name="Rivas-Marin E."/>
            <person name="Kohn T."/>
            <person name="Peeters S.H."/>
            <person name="Heuer A."/>
            <person name="Rast P."/>
            <person name="Oberbeckmann S."/>
            <person name="Bunk B."/>
            <person name="Jeske O."/>
            <person name="Meyerdierks A."/>
            <person name="Storesund J.E."/>
            <person name="Kallscheuer N."/>
            <person name="Luecker S."/>
            <person name="Lage O.M."/>
            <person name="Pohl T."/>
            <person name="Merkel B.J."/>
            <person name="Hornburger P."/>
            <person name="Mueller R.-W."/>
            <person name="Bruemmer F."/>
            <person name="Labrenz M."/>
            <person name="Spormann A.M."/>
            <person name="Op den Camp H."/>
            <person name="Overmann J."/>
            <person name="Amann R."/>
            <person name="Jetten M.S.M."/>
            <person name="Mascher T."/>
            <person name="Medema M.H."/>
            <person name="Devos D.P."/>
            <person name="Kaster A.-K."/>
            <person name="Ovreas L."/>
            <person name="Rohde M."/>
            <person name="Galperin M.Y."/>
            <person name="Jogler C."/>
        </authorList>
    </citation>
    <scope>NUCLEOTIDE SEQUENCE [LARGE SCALE GENOMIC DNA]</scope>
    <source>
        <strain evidence="2 3">Pla85_3_4</strain>
    </source>
</reference>
<dbReference type="Gene3D" id="3.40.50.720">
    <property type="entry name" value="NAD(P)-binding Rossmann-like Domain"/>
    <property type="match status" value="1"/>
</dbReference>
<proteinExistence type="predicted"/>
<dbReference type="EMBL" id="CP036433">
    <property type="protein sequence ID" value="QDU95548.1"/>
    <property type="molecule type" value="Genomic_DNA"/>
</dbReference>
<protein>
    <recommendedName>
        <fullName evidence="1">NAD-dependent epimerase/dehydratase domain-containing protein</fullName>
    </recommendedName>
</protein>
<dbReference type="OrthoDB" id="9785845at2"/>
<dbReference type="RefSeq" id="WP_145054272.1">
    <property type="nucleotide sequence ID" value="NZ_CP036433.1"/>
</dbReference>
<organism evidence="2 3">
    <name type="scientific">Lignipirellula cremea</name>
    <dbReference type="NCBI Taxonomy" id="2528010"/>
    <lineage>
        <taxon>Bacteria</taxon>
        <taxon>Pseudomonadati</taxon>
        <taxon>Planctomycetota</taxon>
        <taxon>Planctomycetia</taxon>
        <taxon>Pirellulales</taxon>
        <taxon>Pirellulaceae</taxon>
        <taxon>Lignipirellula</taxon>
    </lineage>
</organism>
<gene>
    <name evidence="2" type="ORF">Pla8534_33630</name>
</gene>
<sequence>MTTLPETIATEEELDHLLSEPTPAAVAGLSQAPGDLLLLGAGGKMGLSQALMAKRAVDQLGDNRRIIAVSRFSDLAAREALQQHGIETLAGDLLDEDFVASLPDAPNVIHMTGMKFGSGAQPSLTWGTNVYMASLVARRFRHSRIAAYSTGNVYPLVPIDSGGSQETDPLAPIGEYAMTALGRERMFDFLSRRYSIPLALLRLNYAVELRYGVLVDIAQQVWAETPIDVSMGYANVIWQADACAMTLAALGETTSPPFVLNVAGPERLSIRETALQFGDLLGKRVEIVGQEQPSALLNNGEAGHRRFGSPRVTADQIIRWIAAWISSGGRLLGKPTRFEVRDGKF</sequence>
<name>A0A518DUP9_9BACT</name>
<dbReference type="AlphaFoldDB" id="A0A518DUP9"/>
<evidence type="ECO:0000313" key="3">
    <source>
        <dbReference type="Proteomes" id="UP000317648"/>
    </source>
</evidence>
<dbReference type="InterPro" id="IPR001509">
    <property type="entry name" value="Epimerase_deHydtase"/>
</dbReference>
<dbReference type="Pfam" id="PF01370">
    <property type="entry name" value="Epimerase"/>
    <property type="match status" value="1"/>
</dbReference>
<accession>A0A518DUP9</accession>
<feature type="domain" description="NAD-dependent epimerase/dehydratase" evidence="1">
    <location>
        <begin position="63"/>
        <end position="203"/>
    </location>
</feature>
<dbReference type="KEGG" id="lcre:Pla8534_33630"/>
<dbReference type="Proteomes" id="UP000317648">
    <property type="component" value="Chromosome"/>
</dbReference>
<evidence type="ECO:0000259" key="1">
    <source>
        <dbReference type="Pfam" id="PF01370"/>
    </source>
</evidence>
<dbReference type="InterPro" id="IPR036291">
    <property type="entry name" value="NAD(P)-bd_dom_sf"/>
</dbReference>